<dbReference type="FunFam" id="1.20.140.10:FF:000007">
    <property type="entry name" value="Acyl-coenzyme A oxidase"/>
    <property type="match status" value="1"/>
</dbReference>
<evidence type="ECO:0000256" key="5">
    <source>
        <dbReference type="ARBA" id="ARBA00022630"/>
    </source>
</evidence>
<dbReference type="InterPro" id="IPR046373">
    <property type="entry name" value="Acyl-CoA_Oxase/DH_mid-dom_sf"/>
</dbReference>
<dbReference type="Gene3D" id="1.20.140.10">
    <property type="entry name" value="Butyryl-CoA Dehydrogenase, subunit A, domain 3"/>
    <property type="match status" value="2"/>
</dbReference>
<comment type="similarity">
    <text evidence="4 11">Belongs to the acyl-CoA oxidase family.</text>
</comment>
<dbReference type="PANTHER" id="PTHR10909:SF352">
    <property type="entry name" value="ACYL-COENZYME A OXIDASE-LIKE PROTEIN"/>
    <property type="match status" value="1"/>
</dbReference>
<dbReference type="Pfam" id="PF02770">
    <property type="entry name" value="Acyl-CoA_dh_M"/>
    <property type="match status" value="1"/>
</dbReference>
<keyword evidence="6 11" id="KW-0274">FAD</keyword>
<feature type="binding site" evidence="13">
    <location>
        <position position="172"/>
    </location>
    <ligand>
        <name>FAD</name>
        <dbReference type="ChEBI" id="CHEBI:57692"/>
    </ligand>
</feature>
<evidence type="ECO:0000256" key="3">
    <source>
        <dbReference type="ARBA" id="ARBA00004275"/>
    </source>
</evidence>
<feature type="domain" description="Acyl-CoA oxidase/dehydrogenase middle" evidence="15">
    <location>
        <begin position="129"/>
        <end position="238"/>
    </location>
</feature>
<dbReference type="GO" id="GO:0071949">
    <property type="term" value="F:FAD binding"/>
    <property type="evidence" value="ECO:0007669"/>
    <property type="project" value="InterPro"/>
</dbReference>
<comment type="caution">
    <text evidence="17">The sequence shown here is derived from an EMBL/GenBank/DDBJ whole genome shotgun (WGS) entry which is preliminary data.</text>
</comment>
<dbReference type="Pfam" id="PF01756">
    <property type="entry name" value="ACOX"/>
    <property type="match status" value="1"/>
</dbReference>
<evidence type="ECO:0000256" key="7">
    <source>
        <dbReference type="ARBA" id="ARBA00022832"/>
    </source>
</evidence>
<dbReference type="FunFam" id="2.40.110.10:FF:000005">
    <property type="entry name" value="Acyl-coenzyme A oxidase"/>
    <property type="match status" value="1"/>
</dbReference>
<evidence type="ECO:0000256" key="9">
    <source>
        <dbReference type="ARBA" id="ARBA00023098"/>
    </source>
</evidence>
<evidence type="ECO:0000256" key="4">
    <source>
        <dbReference type="ARBA" id="ARBA00006288"/>
    </source>
</evidence>
<keyword evidence="5 11" id="KW-0285">Flavoprotein</keyword>
<evidence type="ECO:0000313" key="18">
    <source>
        <dbReference type="Proteomes" id="UP000886520"/>
    </source>
</evidence>
<dbReference type="InterPro" id="IPR012258">
    <property type="entry name" value="Acyl-CoA_oxidase"/>
</dbReference>
<dbReference type="PANTHER" id="PTHR10909">
    <property type="entry name" value="ELECTRON TRANSPORT OXIDOREDUCTASE"/>
    <property type="match status" value="1"/>
</dbReference>
<dbReference type="InterPro" id="IPR036250">
    <property type="entry name" value="AcylCo_DH-like_C"/>
</dbReference>
<keyword evidence="7" id="KW-0276">Fatty acid metabolism</keyword>
<protein>
    <recommendedName>
        <fullName evidence="11">Acyl-coenzyme A oxidase</fullName>
    </recommendedName>
</protein>
<dbReference type="GO" id="GO:0003997">
    <property type="term" value="F:acyl-CoA oxidase activity"/>
    <property type="evidence" value="ECO:0007669"/>
    <property type="project" value="UniProtKB-EC"/>
</dbReference>
<accession>A0A9D4V144</accession>
<reference evidence="17" key="1">
    <citation type="submission" date="2021-01" db="EMBL/GenBank/DDBJ databases">
        <title>Adiantum capillus-veneris genome.</title>
        <authorList>
            <person name="Fang Y."/>
            <person name="Liao Q."/>
        </authorList>
    </citation>
    <scope>NUCLEOTIDE SEQUENCE</scope>
    <source>
        <strain evidence="17">H3</strain>
        <tissue evidence="17">Leaf</tissue>
    </source>
</reference>
<dbReference type="EMBL" id="JABFUD020000007">
    <property type="protein sequence ID" value="KAI5077659.1"/>
    <property type="molecule type" value="Genomic_DNA"/>
</dbReference>
<dbReference type="PIRSF" id="PIRSF000168">
    <property type="entry name" value="Acyl-CoA_oxidase"/>
    <property type="match status" value="1"/>
</dbReference>
<dbReference type="OrthoDB" id="538336at2759"/>
<dbReference type="InterPro" id="IPR009100">
    <property type="entry name" value="AcylCoA_DH/oxidase_NM_dom_sf"/>
</dbReference>
<keyword evidence="9" id="KW-0443">Lipid metabolism</keyword>
<dbReference type="FunFam" id="1.20.140.10:FF:000010">
    <property type="entry name" value="Acyl-coenzyme A oxidase"/>
    <property type="match status" value="1"/>
</dbReference>
<evidence type="ECO:0000256" key="2">
    <source>
        <dbReference type="ARBA" id="ARBA00001974"/>
    </source>
</evidence>
<dbReference type="Pfam" id="PF22924">
    <property type="entry name" value="ACOX_C_alpha1"/>
    <property type="match status" value="1"/>
</dbReference>
<dbReference type="InterPro" id="IPR002655">
    <property type="entry name" value="Acyl-CoA_oxidase_C"/>
</dbReference>
<evidence type="ECO:0000256" key="12">
    <source>
        <dbReference type="PIRSR" id="PIRSR000168-1"/>
    </source>
</evidence>
<comment type="cofactor">
    <cofactor evidence="2">
        <name>FAD</name>
        <dbReference type="ChEBI" id="CHEBI:57692"/>
    </cofactor>
</comment>
<evidence type="ECO:0000256" key="1">
    <source>
        <dbReference type="ARBA" id="ARBA00001201"/>
    </source>
</evidence>
<sequence>MRKVLDGHDIGKREAIYNLIASSELFQFKEGLVVPDCNKTMEEQREMTLKRIKFLLKKGVFQGYLTSNNPGLFLSRAAVFESLGNFDHSLGVKVSLQYNLWGGAIQFLGTKRHHDKWLKDTEEYVIRGCFAMSELGHGSNVRGIETVATYDVSSEEFILDTPCESAQKYWIGGAANDATHAVVFSQLYVDGKHQGVHAFIVNIRDQQGTAAPRVRIADCGHKLGLNGVDNGRIWFDRVCVPRENLLNAVADVSPDGRYISNIPDLDKRFAAFMAPLTGGRVTIAINSIYKAKLGLSIAIHFTSTCCASVFELDGSTFLLDHPSYQHRLLPLLARTYAMSFAGKELKCLYAKRTSTDIKDIHLLSSGYKALFTWHNIRTLQECGAVCGYQGQLSENRLGQLMVEFDSQSTFEGDNTILLQQVSKSLLLEYQSSLRKKKPIKGLGLEHLNGLPPVVGSSCESCFLQDRSFQLSVFHLRERDLLHQLSREVSQRTSEGSSLNDALSLSYRTIKDLGLAFSERCVLNSLLRAEDNEVLLPVKLHLGLLRSLYALSVFEEYPVFLRNGYVTPKQSQAIQQEVTGLCARIRPHALALVESFGIPKPLLGSLAFDWINHNAWVKVGKSANHSSL</sequence>
<dbReference type="SUPFAM" id="SSF47203">
    <property type="entry name" value="Acyl-CoA dehydrogenase C-terminal domain-like"/>
    <property type="match status" value="2"/>
</dbReference>
<dbReference type="SUPFAM" id="SSF56645">
    <property type="entry name" value="Acyl-CoA dehydrogenase NM domain-like"/>
    <property type="match status" value="1"/>
</dbReference>
<comment type="catalytic activity">
    <reaction evidence="1">
        <text>a 2,3-saturated acyl-CoA + O2 = a (2E)-enoyl-CoA + H2O2</text>
        <dbReference type="Rhea" id="RHEA:38959"/>
        <dbReference type="ChEBI" id="CHEBI:15379"/>
        <dbReference type="ChEBI" id="CHEBI:16240"/>
        <dbReference type="ChEBI" id="CHEBI:58856"/>
        <dbReference type="ChEBI" id="CHEBI:65111"/>
        <dbReference type="EC" id="1.3.3.6"/>
    </reaction>
</comment>
<gene>
    <name evidence="17" type="ORF">GOP47_0007483</name>
</gene>
<keyword evidence="10" id="KW-0576">Peroxisome</keyword>
<comment type="subcellular location">
    <subcellularLocation>
        <location evidence="3">Peroxisome</location>
    </subcellularLocation>
</comment>
<dbReference type="Proteomes" id="UP000886520">
    <property type="component" value="Chromosome 7"/>
</dbReference>
<organism evidence="17 18">
    <name type="scientific">Adiantum capillus-veneris</name>
    <name type="common">Maidenhair fern</name>
    <dbReference type="NCBI Taxonomy" id="13818"/>
    <lineage>
        <taxon>Eukaryota</taxon>
        <taxon>Viridiplantae</taxon>
        <taxon>Streptophyta</taxon>
        <taxon>Embryophyta</taxon>
        <taxon>Tracheophyta</taxon>
        <taxon>Polypodiopsida</taxon>
        <taxon>Polypodiidae</taxon>
        <taxon>Polypodiales</taxon>
        <taxon>Pteridineae</taxon>
        <taxon>Pteridaceae</taxon>
        <taxon>Vittarioideae</taxon>
        <taxon>Adiantum</taxon>
    </lineage>
</organism>
<dbReference type="InterPro" id="IPR055060">
    <property type="entry name" value="ACOX_C_alpha1"/>
</dbReference>
<dbReference type="GO" id="GO:0033540">
    <property type="term" value="P:fatty acid beta-oxidation using acyl-CoA oxidase"/>
    <property type="evidence" value="ECO:0007669"/>
    <property type="project" value="TreeGrafter"/>
</dbReference>
<keyword evidence="18" id="KW-1185">Reference proteome</keyword>
<evidence type="ECO:0000259" key="15">
    <source>
        <dbReference type="Pfam" id="PF02770"/>
    </source>
</evidence>
<keyword evidence="8" id="KW-0560">Oxidoreductase</keyword>
<dbReference type="InterPro" id="IPR006091">
    <property type="entry name" value="Acyl-CoA_Oxase/DH_mid-dom"/>
</dbReference>
<feature type="domain" description="Acyl-CoA oxidase C-terminal" evidence="14">
    <location>
        <begin position="469"/>
        <end position="604"/>
    </location>
</feature>
<name>A0A9D4V144_ADICA</name>
<evidence type="ECO:0000313" key="17">
    <source>
        <dbReference type="EMBL" id="KAI5077659.1"/>
    </source>
</evidence>
<dbReference type="AlphaFoldDB" id="A0A9D4V144"/>
<proteinExistence type="inferred from homology"/>
<evidence type="ECO:0000256" key="10">
    <source>
        <dbReference type="ARBA" id="ARBA00023140"/>
    </source>
</evidence>
<evidence type="ECO:0000259" key="14">
    <source>
        <dbReference type="Pfam" id="PF01756"/>
    </source>
</evidence>
<evidence type="ECO:0000256" key="13">
    <source>
        <dbReference type="PIRSR" id="PIRSR000168-2"/>
    </source>
</evidence>
<dbReference type="GO" id="GO:0005777">
    <property type="term" value="C:peroxisome"/>
    <property type="evidence" value="ECO:0007669"/>
    <property type="project" value="UniProtKB-SubCell"/>
</dbReference>
<dbReference type="GO" id="GO:0055088">
    <property type="term" value="P:lipid homeostasis"/>
    <property type="evidence" value="ECO:0007669"/>
    <property type="project" value="TreeGrafter"/>
</dbReference>
<evidence type="ECO:0000256" key="8">
    <source>
        <dbReference type="ARBA" id="ARBA00023002"/>
    </source>
</evidence>
<dbReference type="GO" id="GO:0005504">
    <property type="term" value="F:fatty acid binding"/>
    <property type="evidence" value="ECO:0007669"/>
    <property type="project" value="TreeGrafter"/>
</dbReference>
<feature type="domain" description="Acyl-CoA oxidase C-alpha1" evidence="16">
    <location>
        <begin position="276"/>
        <end position="426"/>
    </location>
</feature>
<evidence type="ECO:0000259" key="16">
    <source>
        <dbReference type="Pfam" id="PF22924"/>
    </source>
</evidence>
<feature type="active site" description="Proton acceptor" evidence="12">
    <location>
        <position position="411"/>
    </location>
</feature>
<evidence type="ECO:0000256" key="11">
    <source>
        <dbReference type="PIRNR" id="PIRNR000168"/>
    </source>
</evidence>
<evidence type="ECO:0000256" key="6">
    <source>
        <dbReference type="ARBA" id="ARBA00022827"/>
    </source>
</evidence>
<dbReference type="Gene3D" id="2.40.110.10">
    <property type="entry name" value="Butyryl-CoA Dehydrogenase, subunit A, domain 2"/>
    <property type="match status" value="1"/>
</dbReference>